<accession>A0ABN1TLR5</accession>
<protein>
    <submittedName>
        <fullName evidence="1">DUF2505 domain-containing protein</fullName>
    </submittedName>
</protein>
<dbReference type="EMBL" id="BAAALG010000001">
    <property type="protein sequence ID" value="GAA1091283.1"/>
    <property type="molecule type" value="Genomic_DNA"/>
</dbReference>
<evidence type="ECO:0000313" key="2">
    <source>
        <dbReference type="Proteomes" id="UP001501581"/>
    </source>
</evidence>
<sequence length="159" mass="16700">MTRVSVTLEYPGATAEQVATMLLTPAFREAVCAAHKHALGATATVDGTSVVVDQRQSVGRIPGFAKKFVGDELRIVQQEQWSGLIGTISVTIPGKPGKITGTAQLQSSTDGVREVVDLDVEVGIPLVGGKIAGLLAEQLSEALEIEQAVGLRWLAGERP</sequence>
<evidence type="ECO:0000313" key="1">
    <source>
        <dbReference type="EMBL" id="GAA1091283.1"/>
    </source>
</evidence>
<gene>
    <name evidence="1" type="ORF">GCM10009668_02530</name>
</gene>
<comment type="caution">
    <text evidence="1">The sequence shown here is derived from an EMBL/GenBank/DDBJ whole genome shotgun (WGS) entry which is preliminary data.</text>
</comment>
<dbReference type="Pfam" id="PF10698">
    <property type="entry name" value="DUF2505"/>
    <property type="match status" value="1"/>
</dbReference>
<reference evidence="1 2" key="1">
    <citation type="journal article" date="2019" name="Int. J. Syst. Evol. Microbiol.">
        <title>The Global Catalogue of Microorganisms (GCM) 10K type strain sequencing project: providing services to taxonomists for standard genome sequencing and annotation.</title>
        <authorList>
            <consortium name="The Broad Institute Genomics Platform"/>
            <consortium name="The Broad Institute Genome Sequencing Center for Infectious Disease"/>
            <person name="Wu L."/>
            <person name="Ma J."/>
        </authorList>
    </citation>
    <scope>NUCLEOTIDE SEQUENCE [LARGE SCALE GENOMIC DNA]</scope>
    <source>
        <strain evidence="1 2">JCM 13008</strain>
    </source>
</reference>
<proteinExistence type="predicted"/>
<keyword evidence="2" id="KW-1185">Reference proteome</keyword>
<dbReference type="RefSeq" id="WP_343990526.1">
    <property type="nucleotide sequence ID" value="NZ_BAAALG010000001.1"/>
</dbReference>
<name>A0ABN1TLR5_9ACTN</name>
<dbReference type="Proteomes" id="UP001501581">
    <property type="component" value="Unassembled WGS sequence"/>
</dbReference>
<dbReference type="InterPro" id="IPR019639">
    <property type="entry name" value="DUF2505"/>
</dbReference>
<organism evidence="1 2">
    <name type="scientific">Nocardioides dubius</name>
    <dbReference type="NCBI Taxonomy" id="317019"/>
    <lineage>
        <taxon>Bacteria</taxon>
        <taxon>Bacillati</taxon>
        <taxon>Actinomycetota</taxon>
        <taxon>Actinomycetes</taxon>
        <taxon>Propionibacteriales</taxon>
        <taxon>Nocardioidaceae</taxon>
        <taxon>Nocardioides</taxon>
    </lineage>
</organism>